<keyword evidence="4 7" id="KW-0456">Lyase</keyword>
<proteinExistence type="inferred from homology"/>
<comment type="similarity">
    <text evidence="5">Belongs to the class-II pyridoxal-phosphate-dependent aminotransferase family. MalY/PatB cystathionine beta-lyase subfamily.</text>
</comment>
<evidence type="ECO:0000256" key="3">
    <source>
        <dbReference type="ARBA" id="ARBA00022898"/>
    </source>
</evidence>
<dbReference type="CDD" id="cd00609">
    <property type="entry name" value="AAT_like"/>
    <property type="match status" value="1"/>
</dbReference>
<dbReference type="InterPro" id="IPR015421">
    <property type="entry name" value="PyrdxlP-dep_Trfase_major"/>
</dbReference>
<dbReference type="Gene3D" id="3.90.1150.10">
    <property type="entry name" value="Aspartate Aminotransferase, domain 1"/>
    <property type="match status" value="1"/>
</dbReference>
<evidence type="ECO:0000256" key="2">
    <source>
        <dbReference type="ARBA" id="ARBA00012224"/>
    </source>
</evidence>
<dbReference type="EC" id="4.4.1.13" evidence="2"/>
<dbReference type="AlphaFoldDB" id="A0AAU7DW27"/>
<evidence type="ECO:0000256" key="1">
    <source>
        <dbReference type="ARBA" id="ARBA00001933"/>
    </source>
</evidence>
<evidence type="ECO:0000256" key="4">
    <source>
        <dbReference type="ARBA" id="ARBA00023239"/>
    </source>
</evidence>
<evidence type="ECO:0000256" key="5">
    <source>
        <dbReference type="ARBA" id="ARBA00037974"/>
    </source>
</evidence>
<gene>
    <name evidence="7" type="ORF">V5R04_15190</name>
</gene>
<dbReference type="InterPro" id="IPR027619">
    <property type="entry name" value="C-S_lyase_PatB-like"/>
</dbReference>
<organism evidence="7">
    <name type="scientific">Jonesiaceae bacterium BS-20</name>
    <dbReference type="NCBI Taxonomy" id="3120821"/>
    <lineage>
        <taxon>Bacteria</taxon>
        <taxon>Bacillati</taxon>
        <taxon>Actinomycetota</taxon>
        <taxon>Actinomycetes</taxon>
        <taxon>Micrococcales</taxon>
        <taxon>Jonesiaceae</taxon>
    </lineage>
</organism>
<dbReference type="GO" id="GO:0047804">
    <property type="term" value="F:cysteine-S-conjugate beta-lyase activity"/>
    <property type="evidence" value="ECO:0007669"/>
    <property type="project" value="UniProtKB-EC"/>
</dbReference>
<dbReference type="NCBIfam" id="TIGR04350">
    <property type="entry name" value="C_S_lyase_PatB"/>
    <property type="match status" value="1"/>
</dbReference>
<evidence type="ECO:0000313" key="7">
    <source>
        <dbReference type="EMBL" id="XBH21534.1"/>
    </source>
</evidence>
<dbReference type="Pfam" id="PF00155">
    <property type="entry name" value="Aminotran_1_2"/>
    <property type="match status" value="1"/>
</dbReference>
<dbReference type="EMBL" id="CP146203">
    <property type="protein sequence ID" value="XBH21534.1"/>
    <property type="molecule type" value="Genomic_DNA"/>
</dbReference>
<keyword evidence="3" id="KW-0663">Pyridoxal phosphate</keyword>
<dbReference type="PANTHER" id="PTHR43525">
    <property type="entry name" value="PROTEIN MALY"/>
    <property type="match status" value="1"/>
</dbReference>
<dbReference type="InterPro" id="IPR015422">
    <property type="entry name" value="PyrdxlP-dep_Trfase_small"/>
</dbReference>
<feature type="domain" description="Aminotransferase class I/classII large" evidence="6">
    <location>
        <begin position="36"/>
        <end position="386"/>
    </location>
</feature>
<reference evidence="7" key="1">
    <citation type="submission" date="2024-02" db="EMBL/GenBank/DDBJ databases">
        <title>Tomenella chthoni gen. nov. sp. nov., a member of the family Jonesiaceae isolated from bat guano.</title>
        <authorList>
            <person name="Miller S.L."/>
            <person name="King J."/>
            <person name="Sankaranarayanan K."/>
            <person name="Lawson P.A."/>
        </authorList>
    </citation>
    <scope>NUCLEOTIDE SEQUENCE</scope>
    <source>
        <strain evidence="7">BS-20</strain>
    </source>
</reference>
<sequence>MALIDQATLLRPIARETQRAARSIRWTEALAAAGDDAIALSVADMDFAAPQVVIDAVARRAQTGNFSYTYLSPEFYQSVCQWFSARHGWDITAEQIVSVGRVVEALPALLRRLTTPSAKIVVPYPAYGPIPTAVAASGREVVAWQLSFDGQYRFDLEALETLLAQGAEAIILTNPHNPTGRVWTGSELSKVAKLAAAHNALVISDEVHADLLRTGQTFTPYLTLVDAEASAIALTSPGKSFNLAGLEIANMVVPNPDLRAEVTAAVQAAGSHNPRFFAEVATIAAYSEGGPWLDELLALMDHHVGLVTQELATRLPQVTVIPAEGTYLLWLDCRTLGLSTEKLNQKLLGSGLVLTPGTAFGLGGEEFMRMNLAVPTQMLETAIDRFVTALQ</sequence>
<dbReference type="InterPro" id="IPR004839">
    <property type="entry name" value="Aminotransferase_I/II_large"/>
</dbReference>
<dbReference type="SUPFAM" id="SSF53383">
    <property type="entry name" value="PLP-dependent transferases"/>
    <property type="match status" value="1"/>
</dbReference>
<dbReference type="InterPro" id="IPR015424">
    <property type="entry name" value="PyrdxlP-dep_Trfase"/>
</dbReference>
<comment type="cofactor">
    <cofactor evidence="1">
        <name>pyridoxal 5'-phosphate</name>
        <dbReference type="ChEBI" id="CHEBI:597326"/>
    </cofactor>
</comment>
<dbReference type="InterPro" id="IPR051798">
    <property type="entry name" value="Class-II_PLP-Dep_Aminotrans"/>
</dbReference>
<name>A0AAU7DW27_9MICO</name>
<dbReference type="PANTHER" id="PTHR43525:SF1">
    <property type="entry name" value="PROTEIN MALY"/>
    <property type="match status" value="1"/>
</dbReference>
<protein>
    <recommendedName>
        <fullName evidence="2">cysteine-S-conjugate beta-lyase</fullName>
        <ecNumber evidence="2">4.4.1.13</ecNumber>
    </recommendedName>
</protein>
<accession>A0AAU7DW27</accession>
<dbReference type="Gene3D" id="3.40.640.10">
    <property type="entry name" value="Type I PLP-dependent aspartate aminotransferase-like (Major domain)"/>
    <property type="match status" value="1"/>
</dbReference>
<dbReference type="GO" id="GO:0030170">
    <property type="term" value="F:pyridoxal phosphate binding"/>
    <property type="evidence" value="ECO:0007669"/>
    <property type="project" value="InterPro"/>
</dbReference>
<evidence type="ECO:0000259" key="6">
    <source>
        <dbReference type="Pfam" id="PF00155"/>
    </source>
</evidence>